<evidence type="ECO:0000313" key="10">
    <source>
        <dbReference type="EMBL" id="UYM05076.1"/>
    </source>
</evidence>
<dbReference type="Pfam" id="PF20154">
    <property type="entry name" value="LNT_N"/>
    <property type="match status" value="1"/>
</dbReference>
<keyword evidence="2 8" id="KW-1003">Cell membrane</keyword>
<dbReference type="NCBIfam" id="TIGR00546">
    <property type="entry name" value="lnt"/>
    <property type="match status" value="1"/>
</dbReference>
<dbReference type="InterPro" id="IPR036526">
    <property type="entry name" value="C-N_Hydrolase_sf"/>
</dbReference>
<dbReference type="Proteomes" id="UP001164390">
    <property type="component" value="Chromosome"/>
</dbReference>
<dbReference type="EMBL" id="CP094970">
    <property type="protein sequence ID" value="UYM05076.1"/>
    <property type="molecule type" value="Genomic_DNA"/>
</dbReference>
<keyword evidence="5 8" id="KW-1133">Transmembrane helix</keyword>
<feature type="transmembrane region" description="Helical" evidence="8">
    <location>
        <begin position="483"/>
        <end position="504"/>
    </location>
</feature>
<dbReference type="GO" id="GO:0016410">
    <property type="term" value="F:N-acyltransferase activity"/>
    <property type="evidence" value="ECO:0007669"/>
    <property type="project" value="UniProtKB-UniRule"/>
</dbReference>
<evidence type="ECO:0000256" key="8">
    <source>
        <dbReference type="HAMAP-Rule" id="MF_01148"/>
    </source>
</evidence>
<comment type="similarity">
    <text evidence="8">Belongs to the CN hydrolase family. Apolipoprotein N-acyltransferase subfamily.</text>
</comment>
<reference evidence="10" key="1">
    <citation type="submission" date="2022-01" db="EMBL/GenBank/DDBJ databases">
        <title>Nocardioidaceae gen. sp. A5X3R13.</title>
        <authorList>
            <person name="Lopez Marin M.A."/>
            <person name="Uhlik O."/>
        </authorList>
    </citation>
    <scope>NUCLEOTIDE SEQUENCE</scope>
    <source>
        <strain evidence="10">A5X3R13</strain>
    </source>
</reference>
<evidence type="ECO:0000259" key="9">
    <source>
        <dbReference type="PROSITE" id="PS50263"/>
    </source>
</evidence>
<dbReference type="AlphaFoldDB" id="A0AA46TH60"/>
<dbReference type="Pfam" id="PF00795">
    <property type="entry name" value="CN_hydrolase"/>
    <property type="match status" value="1"/>
</dbReference>
<dbReference type="PANTHER" id="PTHR38686">
    <property type="entry name" value="APOLIPOPROTEIN N-ACYLTRANSFERASE"/>
    <property type="match status" value="1"/>
</dbReference>
<comment type="function">
    <text evidence="8">Catalyzes the phospholipid dependent N-acylation of the N-terminal cysteine of apolipoprotein, the last step in lipoprotein maturation.</text>
</comment>
<gene>
    <name evidence="8 10" type="primary">lnt</name>
    <name evidence="10" type="ORF">L0C25_21555</name>
</gene>
<dbReference type="Gene3D" id="3.60.110.10">
    <property type="entry name" value="Carbon-nitrogen hydrolase"/>
    <property type="match status" value="1"/>
</dbReference>
<keyword evidence="3 8" id="KW-0808">Transferase</keyword>
<feature type="transmembrane region" description="Helical" evidence="8">
    <location>
        <begin position="22"/>
        <end position="55"/>
    </location>
</feature>
<dbReference type="CDD" id="cd07571">
    <property type="entry name" value="ALP_N-acyl_transferase"/>
    <property type="match status" value="1"/>
</dbReference>
<proteinExistence type="inferred from homology"/>
<dbReference type="GO" id="GO:0005886">
    <property type="term" value="C:plasma membrane"/>
    <property type="evidence" value="ECO:0007669"/>
    <property type="project" value="UniProtKB-SubCell"/>
</dbReference>
<evidence type="ECO:0000313" key="11">
    <source>
        <dbReference type="Proteomes" id="UP001164390"/>
    </source>
</evidence>
<dbReference type="InterPro" id="IPR045378">
    <property type="entry name" value="LNT_N"/>
</dbReference>
<organism evidence="10 11">
    <name type="scientific">Solicola gregarius</name>
    <dbReference type="NCBI Taxonomy" id="2908642"/>
    <lineage>
        <taxon>Bacteria</taxon>
        <taxon>Bacillati</taxon>
        <taxon>Actinomycetota</taxon>
        <taxon>Actinomycetes</taxon>
        <taxon>Propionibacteriales</taxon>
        <taxon>Nocardioidaceae</taxon>
        <taxon>Solicola</taxon>
    </lineage>
</organism>
<feature type="transmembrane region" description="Helical" evidence="8">
    <location>
        <begin position="157"/>
        <end position="181"/>
    </location>
</feature>
<feature type="domain" description="CN hydrolase" evidence="9">
    <location>
        <begin position="218"/>
        <end position="473"/>
    </location>
</feature>
<evidence type="ECO:0000256" key="1">
    <source>
        <dbReference type="ARBA" id="ARBA00004651"/>
    </source>
</evidence>
<sequence length="529" mass="56067">MVDSTEQGSPAPGRTRPRIRLAMAVVAGLLVACGFKPVGSLILLLIGLVLLIVALRGATIRLGALLGLVFGLAQSALLFSWVHVLGVHVWIILTIVEALYFPIFAVGFVLVARLRAWPLWGACVWVAVEYARGTFPLGGFPWGRLGDATIDTPLESYARLVGVPTLSGIVFAIAALAVYAWTRRSSRVAVGAVVAGLAATIVVGFALPVGTADPDKNIRVALIQGDVPGRGADGETEQRQVVDNHVDATLDLAADIRSGDEEQVDVVLWPENGSDLDPFTDPSVGAQIERAVRAVGVPVLVGAILDGPTADTRKNVGIAWDPQTGPGDTYQKRHLVPYGEYVPLRSFARKIDDRVDTEIPRDMLPGDDSGALRLGPVVVGDMLCFDVAYHDVLRQNIDDGAQMLVVQTNNSAYIETAQPDQQWDIARMRAIESGRYIAVPSINGVSGIADADGDVLVQGDKDVTQILTGNVETATGITPAIRFGGWLELVAGLLGIGAAVVAAAGQLRARRRTPGEGPTTTTAELEVRQ</sequence>
<evidence type="ECO:0000256" key="6">
    <source>
        <dbReference type="ARBA" id="ARBA00023136"/>
    </source>
</evidence>
<dbReference type="RefSeq" id="WP_271633844.1">
    <property type="nucleotide sequence ID" value="NZ_CP094970.1"/>
</dbReference>
<comment type="catalytic activity">
    <reaction evidence="8">
        <text>N-terminal S-1,2-diacyl-sn-glyceryl-L-cysteinyl-[lipoprotein] + a glycerophospholipid = N-acyl-S-1,2-diacyl-sn-glyceryl-L-cysteinyl-[lipoprotein] + a 2-acyl-sn-glycero-3-phospholipid + H(+)</text>
        <dbReference type="Rhea" id="RHEA:48228"/>
        <dbReference type="Rhea" id="RHEA-COMP:14681"/>
        <dbReference type="Rhea" id="RHEA-COMP:14684"/>
        <dbReference type="ChEBI" id="CHEBI:15378"/>
        <dbReference type="ChEBI" id="CHEBI:136912"/>
        <dbReference type="ChEBI" id="CHEBI:140656"/>
        <dbReference type="ChEBI" id="CHEBI:140657"/>
        <dbReference type="ChEBI" id="CHEBI:140660"/>
        <dbReference type="EC" id="2.3.1.269"/>
    </reaction>
</comment>
<protein>
    <recommendedName>
        <fullName evidence="8">Apolipoprotein N-acyltransferase</fullName>
        <shortName evidence="8">ALP N-acyltransferase</shortName>
        <ecNumber evidence="8">2.3.1.269</ecNumber>
    </recommendedName>
</protein>
<comment type="subcellular location">
    <subcellularLocation>
        <location evidence="1 8">Cell membrane</location>
        <topology evidence="1 8">Multi-pass membrane protein</topology>
    </subcellularLocation>
</comment>
<dbReference type="SUPFAM" id="SSF56317">
    <property type="entry name" value="Carbon-nitrogen hydrolase"/>
    <property type="match status" value="1"/>
</dbReference>
<evidence type="ECO:0000256" key="3">
    <source>
        <dbReference type="ARBA" id="ARBA00022679"/>
    </source>
</evidence>
<name>A0AA46TH60_9ACTN</name>
<keyword evidence="7 8" id="KW-0012">Acyltransferase</keyword>
<dbReference type="InterPro" id="IPR004563">
    <property type="entry name" value="Apolipo_AcylTrfase"/>
</dbReference>
<feature type="transmembrane region" description="Helical" evidence="8">
    <location>
        <begin position="62"/>
        <end position="82"/>
    </location>
</feature>
<keyword evidence="11" id="KW-1185">Reference proteome</keyword>
<dbReference type="KEGG" id="sgrg:L0C25_21555"/>
<evidence type="ECO:0000256" key="5">
    <source>
        <dbReference type="ARBA" id="ARBA00022989"/>
    </source>
</evidence>
<dbReference type="InterPro" id="IPR003010">
    <property type="entry name" value="C-N_Hydrolase"/>
</dbReference>
<accession>A0AA46TH60</accession>
<dbReference type="PANTHER" id="PTHR38686:SF1">
    <property type="entry name" value="APOLIPOPROTEIN N-ACYLTRANSFERASE"/>
    <property type="match status" value="1"/>
</dbReference>
<feature type="transmembrane region" description="Helical" evidence="8">
    <location>
        <begin position="88"/>
        <end position="112"/>
    </location>
</feature>
<dbReference type="EC" id="2.3.1.269" evidence="8"/>
<dbReference type="PROSITE" id="PS50263">
    <property type="entry name" value="CN_HYDROLASE"/>
    <property type="match status" value="1"/>
</dbReference>
<dbReference type="HAMAP" id="MF_01148">
    <property type="entry name" value="Lnt"/>
    <property type="match status" value="1"/>
</dbReference>
<evidence type="ECO:0000256" key="7">
    <source>
        <dbReference type="ARBA" id="ARBA00023315"/>
    </source>
</evidence>
<comment type="pathway">
    <text evidence="8">Protein modification; lipoprotein biosynthesis (N-acyl transfer).</text>
</comment>
<dbReference type="GO" id="GO:0042158">
    <property type="term" value="P:lipoprotein biosynthetic process"/>
    <property type="evidence" value="ECO:0007669"/>
    <property type="project" value="UniProtKB-UniRule"/>
</dbReference>
<feature type="transmembrane region" description="Helical" evidence="8">
    <location>
        <begin position="119"/>
        <end position="137"/>
    </location>
</feature>
<keyword evidence="4 8" id="KW-0812">Transmembrane</keyword>
<feature type="transmembrane region" description="Helical" evidence="8">
    <location>
        <begin position="188"/>
        <end position="209"/>
    </location>
</feature>
<evidence type="ECO:0000256" key="2">
    <source>
        <dbReference type="ARBA" id="ARBA00022475"/>
    </source>
</evidence>
<keyword evidence="6 8" id="KW-0472">Membrane</keyword>
<evidence type="ECO:0000256" key="4">
    <source>
        <dbReference type="ARBA" id="ARBA00022692"/>
    </source>
</evidence>